<dbReference type="PANTHER" id="PTHR11106">
    <property type="entry name" value="GANGLIOSIDE INDUCED DIFFERENTIATION ASSOCIATED PROTEIN 2-RELATED"/>
    <property type="match status" value="1"/>
</dbReference>
<protein>
    <recommendedName>
        <fullName evidence="5">Macro domain-containing protein</fullName>
    </recommendedName>
</protein>
<accession>A0A0G4G0Q1</accession>
<dbReference type="CDD" id="cd00170">
    <property type="entry name" value="SEC14"/>
    <property type="match status" value="1"/>
</dbReference>
<dbReference type="SUPFAM" id="SSF52949">
    <property type="entry name" value="Macro domain-like"/>
    <property type="match status" value="1"/>
</dbReference>
<dbReference type="PANTHER" id="PTHR11106:SF72">
    <property type="entry name" value="GANGLIOSIDE-INDUCED DIFFERENTIATION-ASSOCIATED PROTEIN 2"/>
    <property type="match status" value="1"/>
</dbReference>
<feature type="region of interest" description="Disordered" evidence="1">
    <location>
        <begin position="285"/>
        <end position="306"/>
    </location>
</feature>
<reference evidence="4" key="1">
    <citation type="submission" date="2014-11" db="EMBL/GenBank/DDBJ databases">
        <authorList>
            <person name="Otto D Thomas"/>
            <person name="Naeem Raeece"/>
        </authorList>
    </citation>
    <scope>NUCLEOTIDE SEQUENCE</scope>
</reference>
<dbReference type="InterPro" id="IPR043472">
    <property type="entry name" value="Macro_dom-like"/>
</dbReference>
<dbReference type="PhylomeDB" id="A0A0G4G0Q1"/>
<dbReference type="AlphaFoldDB" id="A0A0G4G0Q1"/>
<dbReference type="SMART" id="SM00516">
    <property type="entry name" value="SEC14"/>
    <property type="match status" value="1"/>
</dbReference>
<dbReference type="SUPFAM" id="SSF52087">
    <property type="entry name" value="CRAL/TRIO domain"/>
    <property type="match status" value="1"/>
</dbReference>
<evidence type="ECO:0000256" key="1">
    <source>
        <dbReference type="SAM" id="MobiDB-lite"/>
    </source>
</evidence>
<dbReference type="Gene3D" id="3.40.525.10">
    <property type="entry name" value="CRAL-TRIO lipid binding domain"/>
    <property type="match status" value="1"/>
</dbReference>
<gene>
    <name evidence="4" type="ORF">Cvel_4002</name>
</gene>
<dbReference type="PROSITE" id="PS51154">
    <property type="entry name" value="MACRO"/>
    <property type="match status" value="1"/>
</dbReference>
<name>A0A0G4G0Q1_9ALVE</name>
<dbReference type="Pfam" id="PF01661">
    <property type="entry name" value="Macro"/>
    <property type="match status" value="1"/>
</dbReference>
<evidence type="ECO:0000259" key="3">
    <source>
        <dbReference type="PROSITE" id="PS51154"/>
    </source>
</evidence>
<dbReference type="Gene3D" id="3.40.220.10">
    <property type="entry name" value="Leucine Aminopeptidase, subunit E, domain 1"/>
    <property type="match status" value="1"/>
</dbReference>
<dbReference type="InterPro" id="IPR002589">
    <property type="entry name" value="Macro_dom"/>
</dbReference>
<proteinExistence type="predicted"/>
<organism evidence="4">
    <name type="scientific">Chromera velia CCMP2878</name>
    <dbReference type="NCBI Taxonomy" id="1169474"/>
    <lineage>
        <taxon>Eukaryota</taxon>
        <taxon>Sar</taxon>
        <taxon>Alveolata</taxon>
        <taxon>Colpodellida</taxon>
        <taxon>Chromeraceae</taxon>
        <taxon>Chromera</taxon>
    </lineage>
</organism>
<evidence type="ECO:0000259" key="2">
    <source>
        <dbReference type="PROSITE" id="PS50191"/>
    </source>
</evidence>
<feature type="domain" description="Macro" evidence="3">
    <location>
        <begin position="66"/>
        <end position="247"/>
    </location>
</feature>
<evidence type="ECO:0000313" key="4">
    <source>
        <dbReference type="EMBL" id="CEM21394.1"/>
    </source>
</evidence>
<feature type="domain" description="CRAL-TRIO" evidence="2">
    <location>
        <begin position="357"/>
        <end position="511"/>
    </location>
</feature>
<sequence>MLATDPFSWLTGQPSRLEAQAMIMGKALDLGDLRPWHQDTVDDEESAEAAYDDACASSSSSVVHPSPPFPVDSKLNAKVFLYEGDMCALKIDAITNFTNETYDLQDPLAARILNIGGDDLMEELDGLEKCRSGEARSTRAVRFPCRTLIHTVGPRYNPKYQTAAENTLNACIRECMKLVVDAGQKTIALPCIYSDRKNFPRELCGHVTLRSVRRWMERLGDRVDAVVLVAARPGEKALFRRLMPLYFPRNLEEESKSLRLLPENVGNSAGETEVAERRLKISNLMAAREDSDPEDSSPENGRDRDDIAASVDVSFTRATREVDSARRVGALMETGEDGELSGEALYTRYLKAAQSADLREIEKFNFISLAGRDHANRNVIAFKAALFPGNAFSWQHLLMHIVATCDPYVKDKFTLLFLDANVSGANHPSLLMLREVYNIFNSKYQDTMDIILVLHPTLLFKTVFTACWPLMSARVWDATVYCDKIEDLKNYLDPEKLELPPYVRTFDESVQKSKSDGSSFFSLFG</sequence>
<dbReference type="EMBL" id="CDMZ01000784">
    <property type="protein sequence ID" value="CEM21394.1"/>
    <property type="molecule type" value="Genomic_DNA"/>
</dbReference>
<dbReference type="Pfam" id="PF13716">
    <property type="entry name" value="CRAL_TRIO_2"/>
    <property type="match status" value="1"/>
</dbReference>
<dbReference type="InterPro" id="IPR036865">
    <property type="entry name" value="CRAL-TRIO_dom_sf"/>
</dbReference>
<dbReference type="InterPro" id="IPR001251">
    <property type="entry name" value="CRAL-TRIO_dom"/>
</dbReference>
<dbReference type="VEuPathDB" id="CryptoDB:Cvel_4002"/>
<dbReference type="PROSITE" id="PS50191">
    <property type="entry name" value="CRAL_TRIO"/>
    <property type="match status" value="1"/>
</dbReference>
<evidence type="ECO:0008006" key="5">
    <source>
        <dbReference type="Google" id="ProtNLM"/>
    </source>
</evidence>